<sequence>MSRELEIARALAALERSDVRGVAAALSARAHLVHDAGDTTGGETHGRAAVARALVGIRMRFPGAQVRPARVNGAPGGIISSAGGQVVAVLALDGRHRIREVWLTTAESKLARWQPRPPQL</sequence>
<dbReference type="Proteomes" id="UP001157069">
    <property type="component" value="Unassembled WGS sequence"/>
</dbReference>
<proteinExistence type="predicted"/>
<evidence type="ECO:0008006" key="3">
    <source>
        <dbReference type="Google" id="ProtNLM"/>
    </source>
</evidence>
<reference evidence="2" key="1">
    <citation type="journal article" date="2019" name="Int. J. Syst. Evol. Microbiol.">
        <title>The Global Catalogue of Microorganisms (GCM) 10K type strain sequencing project: providing services to taxonomists for standard genome sequencing and annotation.</title>
        <authorList>
            <consortium name="The Broad Institute Genomics Platform"/>
            <consortium name="The Broad Institute Genome Sequencing Center for Infectious Disease"/>
            <person name="Wu L."/>
            <person name="Ma J."/>
        </authorList>
    </citation>
    <scope>NUCLEOTIDE SEQUENCE [LARGE SCALE GENOMIC DNA]</scope>
    <source>
        <strain evidence="2">NBRC 108755</strain>
    </source>
</reference>
<evidence type="ECO:0000313" key="2">
    <source>
        <dbReference type="Proteomes" id="UP001157069"/>
    </source>
</evidence>
<dbReference type="SUPFAM" id="SSF54427">
    <property type="entry name" value="NTF2-like"/>
    <property type="match status" value="1"/>
</dbReference>
<gene>
    <name evidence="1" type="ORF">GCM10025869_02710</name>
</gene>
<name>A0ABQ6JN73_9MICO</name>
<dbReference type="InterPro" id="IPR032710">
    <property type="entry name" value="NTF2-like_dom_sf"/>
</dbReference>
<accession>A0ABQ6JN73</accession>
<evidence type="ECO:0000313" key="1">
    <source>
        <dbReference type="EMBL" id="GMA89742.1"/>
    </source>
</evidence>
<keyword evidence="2" id="KW-1185">Reference proteome</keyword>
<dbReference type="Gene3D" id="3.10.450.50">
    <property type="match status" value="1"/>
</dbReference>
<protein>
    <recommendedName>
        <fullName evidence="3">SnoaL-like domain-containing protein</fullName>
    </recommendedName>
</protein>
<organism evidence="1 2">
    <name type="scientific">Homoserinibacter gongjuensis</name>
    <dbReference type="NCBI Taxonomy" id="1162968"/>
    <lineage>
        <taxon>Bacteria</taxon>
        <taxon>Bacillati</taxon>
        <taxon>Actinomycetota</taxon>
        <taxon>Actinomycetes</taxon>
        <taxon>Micrococcales</taxon>
        <taxon>Microbacteriaceae</taxon>
        <taxon>Homoserinibacter</taxon>
    </lineage>
</organism>
<comment type="caution">
    <text evidence="1">The sequence shown here is derived from an EMBL/GenBank/DDBJ whole genome shotgun (WGS) entry which is preliminary data.</text>
</comment>
<dbReference type="EMBL" id="BSVA01000001">
    <property type="protein sequence ID" value="GMA89742.1"/>
    <property type="molecule type" value="Genomic_DNA"/>
</dbReference>